<dbReference type="CDD" id="cd00851">
    <property type="entry name" value="MTH1175"/>
    <property type="match status" value="1"/>
</dbReference>
<dbReference type="InterPro" id="IPR033913">
    <property type="entry name" value="MTH1175_dom"/>
</dbReference>
<evidence type="ECO:0000313" key="3">
    <source>
        <dbReference type="Proteomes" id="UP000821656"/>
    </source>
</evidence>
<feature type="domain" description="Dinitrogenase iron-molybdenum cofactor biosynthesis" evidence="1">
    <location>
        <begin position="29"/>
        <end position="120"/>
    </location>
</feature>
<dbReference type="Gene3D" id="3.30.420.130">
    <property type="entry name" value="Dinitrogenase iron-molybdenum cofactor biosynthesis domain"/>
    <property type="match status" value="1"/>
</dbReference>
<sequence length="138" mass="14921">MPTISFATYATFIYLLEVYIMKIALPSRNNNIDDHFGHCEYYTIFTVDTQAKKIIDSETLESPAGCGCKSNIASTLSDMGVKVLLAGNMGEGAVRVLSNAGIEVLRGCSGDVKAVAEKWIEGSLIDSGDSCHNHECHN</sequence>
<accession>A0A9Q5GKA1</accession>
<dbReference type="PANTHER" id="PTHR42983:SF1">
    <property type="entry name" value="IRON-MOLYBDENUM PROTEIN"/>
    <property type="match status" value="1"/>
</dbReference>
<gene>
    <name evidence="2" type="ORF">DFH45_004269</name>
</gene>
<name>A0A9Q5GKA1_CLOBE</name>
<dbReference type="PANTHER" id="PTHR42983">
    <property type="entry name" value="DINITROGENASE IRON-MOLYBDENUM COFACTOR PROTEIN-RELATED"/>
    <property type="match status" value="1"/>
</dbReference>
<dbReference type="InterPro" id="IPR003731">
    <property type="entry name" value="Di-Nase_FeMo-co_biosynth"/>
</dbReference>
<proteinExistence type="predicted"/>
<dbReference type="EMBL" id="JABSXK010000001">
    <property type="protein sequence ID" value="NRV11306.1"/>
    <property type="molecule type" value="Genomic_DNA"/>
</dbReference>
<dbReference type="SUPFAM" id="SSF53146">
    <property type="entry name" value="Nitrogenase accessory factor-like"/>
    <property type="match status" value="1"/>
</dbReference>
<comment type="caution">
    <text evidence="2">The sequence shown here is derived from an EMBL/GenBank/DDBJ whole genome shotgun (WGS) entry which is preliminary data.</text>
</comment>
<dbReference type="Proteomes" id="UP000821656">
    <property type="component" value="Unassembled WGS sequence"/>
</dbReference>
<dbReference type="InterPro" id="IPR036105">
    <property type="entry name" value="DiNase_FeMo-co_biosyn_sf"/>
</dbReference>
<protein>
    <submittedName>
        <fullName evidence="2">Fe-Mo cluster-binding NifX family protein</fullName>
    </submittedName>
</protein>
<reference evidence="2" key="1">
    <citation type="submission" date="2020-05" db="EMBL/GenBank/DDBJ databases">
        <title>Genomic insights into acetone-butanol-ethanol (ABE) fermentation by sequencing solventogenic clostridia strains.</title>
        <authorList>
            <person name="Brown S."/>
        </authorList>
    </citation>
    <scope>NUCLEOTIDE SEQUENCE</scope>
    <source>
        <strain evidence="2">DJ126</strain>
    </source>
</reference>
<dbReference type="Pfam" id="PF02579">
    <property type="entry name" value="Nitro_FeMo-Co"/>
    <property type="match status" value="1"/>
</dbReference>
<evidence type="ECO:0000259" key="1">
    <source>
        <dbReference type="Pfam" id="PF02579"/>
    </source>
</evidence>
<organism evidence="2 3">
    <name type="scientific">Clostridium beijerinckii</name>
    <name type="common">Clostridium MP</name>
    <dbReference type="NCBI Taxonomy" id="1520"/>
    <lineage>
        <taxon>Bacteria</taxon>
        <taxon>Bacillati</taxon>
        <taxon>Bacillota</taxon>
        <taxon>Clostridia</taxon>
        <taxon>Eubacteriales</taxon>
        <taxon>Clostridiaceae</taxon>
        <taxon>Clostridium</taxon>
    </lineage>
</organism>
<dbReference type="AlphaFoldDB" id="A0A9Q5GKA1"/>
<evidence type="ECO:0000313" key="2">
    <source>
        <dbReference type="EMBL" id="NRV11306.1"/>
    </source>
</evidence>